<evidence type="ECO:0000313" key="1">
    <source>
        <dbReference type="EMBL" id="MDP9837610.1"/>
    </source>
</evidence>
<proteinExistence type="predicted"/>
<keyword evidence="2" id="KW-1185">Reference proteome</keyword>
<sequence>MSVRFLANAGRIIMSKAGFDASPNMPDEQKIFDSNWMASGLVIASGSLTVPGAGGNAPYGEHPVPFPYSLHYAPSALVITTGEFPGGAVDGRTDNNYLYINRQRNSFSVVYIVFAVGM</sequence>
<protein>
    <submittedName>
        <fullName evidence="1">Uncharacterized protein</fullName>
    </submittedName>
</protein>
<comment type="caution">
    <text evidence="1">The sequence shown here is derived from an EMBL/GenBank/DDBJ whole genome shotgun (WGS) entry which is preliminary data.</text>
</comment>
<gene>
    <name evidence="1" type="ORF">J2T09_002362</name>
</gene>
<dbReference type="EMBL" id="JAUSRF010000006">
    <property type="protein sequence ID" value="MDP9837610.1"/>
    <property type="molecule type" value="Genomic_DNA"/>
</dbReference>
<accession>A0ABT9PT34</accession>
<organism evidence="1 2">
    <name type="scientific">Neorhizobium huautlense</name>
    <dbReference type="NCBI Taxonomy" id="67774"/>
    <lineage>
        <taxon>Bacteria</taxon>
        <taxon>Pseudomonadati</taxon>
        <taxon>Pseudomonadota</taxon>
        <taxon>Alphaproteobacteria</taxon>
        <taxon>Hyphomicrobiales</taxon>
        <taxon>Rhizobiaceae</taxon>
        <taxon>Rhizobium/Agrobacterium group</taxon>
        <taxon>Neorhizobium</taxon>
    </lineage>
</organism>
<dbReference type="RefSeq" id="WP_306834486.1">
    <property type="nucleotide sequence ID" value="NZ_JAUSRF010000006.1"/>
</dbReference>
<name>A0ABT9PT34_9HYPH</name>
<reference evidence="1 2" key="1">
    <citation type="submission" date="2023-07" db="EMBL/GenBank/DDBJ databases">
        <title>Sorghum-associated microbial communities from plants grown in Nebraska, USA.</title>
        <authorList>
            <person name="Schachtman D."/>
        </authorList>
    </citation>
    <scope>NUCLEOTIDE SEQUENCE [LARGE SCALE GENOMIC DNA]</scope>
    <source>
        <strain evidence="1 2">DS1307</strain>
    </source>
</reference>
<evidence type="ECO:0000313" key="2">
    <source>
        <dbReference type="Proteomes" id="UP001241472"/>
    </source>
</evidence>
<dbReference type="Proteomes" id="UP001241472">
    <property type="component" value="Unassembled WGS sequence"/>
</dbReference>